<name>C8NF63_9LACT</name>
<comment type="similarity">
    <text evidence="6">Belongs to the ThrE exporter (TC 2.A.79) family.</text>
</comment>
<feature type="transmembrane region" description="Helical" evidence="7">
    <location>
        <begin position="138"/>
        <end position="166"/>
    </location>
</feature>
<comment type="subcellular location">
    <subcellularLocation>
        <location evidence="1">Cell membrane</location>
        <topology evidence="1">Multi-pass membrane protein</topology>
    </subcellularLocation>
</comment>
<evidence type="ECO:0000313" key="9">
    <source>
        <dbReference type="EMBL" id="EEW37772.1"/>
    </source>
</evidence>
<feature type="transmembrane region" description="Helical" evidence="7">
    <location>
        <begin position="210"/>
        <end position="229"/>
    </location>
</feature>
<reference evidence="9 10" key="1">
    <citation type="submission" date="2009-08" db="EMBL/GenBank/DDBJ databases">
        <authorList>
            <person name="Muzny D."/>
            <person name="Qin X."/>
            <person name="Deng J."/>
            <person name="Jiang H."/>
            <person name="Liu Y."/>
            <person name="Qu J."/>
            <person name="Song X.-Z."/>
            <person name="Zhang L."/>
            <person name="Thornton R."/>
            <person name="Coyle M."/>
            <person name="Francisco L."/>
            <person name="Jackson L."/>
            <person name="Javaid M."/>
            <person name="Korchina V."/>
            <person name="Kovar C."/>
            <person name="Mata R."/>
            <person name="Mathew T."/>
            <person name="Ngo R."/>
            <person name="Nguyen L."/>
            <person name="Nguyen N."/>
            <person name="Okwuonu G."/>
            <person name="Ongeri F."/>
            <person name="Pham C."/>
            <person name="Simmons D."/>
            <person name="Wilczek-Boney K."/>
            <person name="Hale W."/>
            <person name="Jakkamsetti A."/>
            <person name="Pham P."/>
            <person name="Ruth R."/>
            <person name="San Lucas F."/>
            <person name="Warren J."/>
            <person name="Zhang J."/>
            <person name="Zhao Z."/>
            <person name="Zhou C."/>
            <person name="Zhu D."/>
            <person name="Lee S."/>
            <person name="Bess C."/>
            <person name="Blankenburg K."/>
            <person name="Forbes L."/>
            <person name="Fu Q."/>
            <person name="Gubbala S."/>
            <person name="Hirani K."/>
            <person name="Jayaseelan J.C."/>
            <person name="Lara F."/>
            <person name="Munidasa M."/>
            <person name="Palculict T."/>
            <person name="Patil S."/>
            <person name="Pu L.-L."/>
            <person name="Saada N."/>
            <person name="Tang L."/>
            <person name="Weissenberger G."/>
            <person name="Zhu Y."/>
            <person name="Hemphill L."/>
            <person name="Shang Y."/>
            <person name="Youmans B."/>
            <person name="Ayvaz T."/>
            <person name="Ross M."/>
            <person name="Santibanez J."/>
            <person name="Aqrawi P."/>
            <person name="Gross S."/>
            <person name="Joshi V."/>
            <person name="Fowler G."/>
            <person name="Nazareth L."/>
            <person name="Reid J."/>
            <person name="Worley K."/>
            <person name="Petrosino J."/>
            <person name="Highlander S."/>
            <person name="Gibbs R."/>
        </authorList>
    </citation>
    <scope>NUCLEOTIDE SEQUENCE [LARGE SCALE GENOMIC DNA]</scope>
    <source>
        <strain evidence="9 10">ATCC 49175</strain>
    </source>
</reference>
<evidence type="ECO:0000256" key="5">
    <source>
        <dbReference type="ARBA" id="ARBA00023136"/>
    </source>
</evidence>
<feature type="transmembrane region" description="Helical" evidence="7">
    <location>
        <begin position="178"/>
        <end position="198"/>
    </location>
</feature>
<protein>
    <recommendedName>
        <fullName evidence="8">Threonine/serine exporter-like N-terminal domain-containing protein</fullName>
    </recommendedName>
</protein>
<sequence length="271" mass="29782">MYAILREYFSKEEGFVRSYAKKLMDTAILAGQIMLECNAESYRVEETMNYILSTSNFETCEAFAMATGIFATLDDDCIDSITEIRRVPNRDTNLNRIYKVNAISRQLVTKEIDLDTAYQRLQDLKESEYPQWLKDLGLILMCGFYAALFGATPIELVIASVAAIIMPFVYKLDPKLKLGTFVLNLISIIPAIVIIILIQKHFVPDARIGISIVGLIMPAVPGTAITNAIRDTLRGDYNSGAARAIEAFVTALSVAIAVALGLVLAGGANPL</sequence>
<dbReference type="eggNOG" id="COG2966">
    <property type="taxonomic scope" value="Bacteria"/>
</dbReference>
<evidence type="ECO:0000256" key="1">
    <source>
        <dbReference type="ARBA" id="ARBA00004651"/>
    </source>
</evidence>
<dbReference type="STRING" id="638301.HMPREF0444_0558"/>
<organism evidence="9 10">
    <name type="scientific">Granulicatella adiacens ATCC 49175</name>
    <dbReference type="NCBI Taxonomy" id="638301"/>
    <lineage>
        <taxon>Bacteria</taxon>
        <taxon>Bacillati</taxon>
        <taxon>Bacillota</taxon>
        <taxon>Bacilli</taxon>
        <taxon>Lactobacillales</taxon>
        <taxon>Carnobacteriaceae</taxon>
        <taxon>Granulicatella</taxon>
    </lineage>
</organism>
<proteinExistence type="inferred from homology"/>
<dbReference type="GO" id="GO:0022857">
    <property type="term" value="F:transmembrane transporter activity"/>
    <property type="evidence" value="ECO:0007669"/>
    <property type="project" value="InterPro"/>
</dbReference>
<dbReference type="HOGENOM" id="CLU_070277_0_0_9"/>
<dbReference type="PANTHER" id="PTHR34390">
    <property type="entry name" value="UPF0442 PROTEIN YJJB-RELATED"/>
    <property type="match status" value="1"/>
</dbReference>
<feature type="transmembrane region" description="Helical" evidence="7">
    <location>
        <begin position="241"/>
        <end position="265"/>
    </location>
</feature>
<dbReference type="InterPro" id="IPR050539">
    <property type="entry name" value="ThrE_Dicarb/AminoAcid_Exp"/>
</dbReference>
<evidence type="ECO:0000256" key="6">
    <source>
        <dbReference type="ARBA" id="ARBA00034125"/>
    </source>
</evidence>
<dbReference type="PANTHER" id="PTHR34390:SF2">
    <property type="entry name" value="SUCCINATE TRANSPORTER SUBUNIT YJJP-RELATED"/>
    <property type="match status" value="1"/>
</dbReference>
<dbReference type="Proteomes" id="UP000005926">
    <property type="component" value="Unassembled WGS sequence"/>
</dbReference>
<dbReference type="GO" id="GO:0005886">
    <property type="term" value="C:plasma membrane"/>
    <property type="evidence" value="ECO:0007669"/>
    <property type="project" value="UniProtKB-SubCell"/>
</dbReference>
<keyword evidence="10" id="KW-1185">Reference proteome</keyword>
<evidence type="ECO:0000256" key="3">
    <source>
        <dbReference type="ARBA" id="ARBA00022692"/>
    </source>
</evidence>
<evidence type="ECO:0000313" key="10">
    <source>
        <dbReference type="Proteomes" id="UP000005926"/>
    </source>
</evidence>
<evidence type="ECO:0000256" key="2">
    <source>
        <dbReference type="ARBA" id="ARBA00022475"/>
    </source>
</evidence>
<evidence type="ECO:0000256" key="4">
    <source>
        <dbReference type="ARBA" id="ARBA00022989"/>
    </source>
</evidence>
<keyword evidence="3 7" id="KW-0812">Transmembrane</keyword>
<comment type="caution">
    <text evidence="9">The sequence shown here is derived from an EMBL/GenBank/DDBJ whole genome shotgun (WGS) entry which is preliminary data.</text>
</comment>
<accession>C8NF63</accession>
<dbReference type="AlphaFoldDB" id="C8NF63"/>
<dbReference type="Pfam" id="PF06738">
    <property type="entry name" value="ThrE"/>
    <property type="match status" value="1"/>
</dbReference>
<keyword evidence="5 7" id="KW-0472">Membrane</keyword>
<dbReference type="GO" id="GO:0015744">
    <property type="term" value="P:succinate transport"/>
    <property type="evidence" value="ECO:0007669"/>
    <property type="project" value="TreeGrafter"/>
</dbReference>
<keyword evidence="4 7" id="KW-1133">Transmembrane helix</keyword>
<gene>
    <name evidence="9" type="ORF">HMPREF0444_0558</name>
</gene>
<dbReference type="EMBL" id="ACKZ01000012">
    <property type="protein sequence ID" value="EEW37772.1"/>
    <property type="molecule type" value="Genomic_DNA"/>
</dbReference>
<evidence type="ECO:0000259" key="8">
    <source>
        <dbReference type="Pfam" id="PF06738"/>
    </source>
</evidence>
<feature type="domain" description="Threonine/serine exporter-like N-terminal" evidence="8">
    <location>
        <begin position="26"/>
        <end position="264"/>
    </location>
</feature>
<evidence type="ECO:0000256" key="7">
    <source>
        <dbReference type="SAM" id="Phobius"/>
    </source>
</evidence>
<keyword evidence="2" id="KW-1003">Cell membrane</keyword>
<dbReference type="InterPro" id="IPR010619">
    <property type="entry name" value="ThrE-like_N"/>
</dbReference>